<dbReference type="InterPro" id="IPR022024">
    <property type="entry name" value="DUF3602"/>
</dbReference>
<evidence type="ECO:0000313" key="3">
    <source>
        <dbReference type="Proteomes" id="UP001147760"/>
    </source>
</evidence>
<accession>A0A9W9WRX8</accession>
<dbReference type="AlphaFoldDB" id="A0A9W9WRX8"/>
<protein>
    <submittedName>
        <fullName evidence="2">Uncharacterized protein</fullName>
    </submittedName>
</protein>
<dbReference type="Proteomes" id="UP001147760">
    <property type="component" value="Unassembled WGS sequence"/>
</dbReference>
<feature type="compositionally biased region" description="Polar residues" evidence="1">
    <location>
        <begin position="30"/>
        <end position="50"/>
    </location>
</feature>
<dbReference type="OrthoDB" id="2537432at2759"/>
<dbReference type="Pfam" id="PF12223">
    <property type="entry name" value="DUF3602"/>
    <property type="match status" value="1"/>
</dbReference>
<gene>
    <name evidence="2" type="ORF">N7530_006573</name>
</gene>
<dbReference type="EMBL" id="JAPWDO010000004">
    <property type="protein sequence ID" value="KAJ5472572.1"/>
    <property type="molecule type" value="Genomic_DNA"/>
</dbReference>
<organism evidence="2 3">
    <name type="scientific">Penicillium desertorum</name>
    <dbReference type="NCBI Taxonomy" id="1303715"/>
    <lineage>
        <taxon>Eukaryota</taxon>
        <taxon>Fungi</taxon>
        <taxon>Dikarya</taxon>
        <taxon>Ascomycota</taxon>
        <taxon>Pezizomycotina</taxon>
        <taxon>Eurotiomycetes</taxon>
        <taxon>Eurotiomycetidae</taxon>
        <taxon>Eurotiales</taxon>
        <taxon>Aspergillaceae</taxon>
        <taxon>Penicillium</taxon>
    </lineage>
</organism>
<name>A0A9W9WRX8_9EURO</name>
<dbReference type="PANTHER" id="PTHR34693">
    <property type="entry name" value="PROTEIN PAR32"/>
    <property type="match status" value="1"/>
</dbReference>
<proteinExistence type="predicted"/>
<comment type="caution">
    <text evidence="2">The sequence shown here is derived from an EMBL/GenBank/DDBJ whole genome shotgun (WGS) entry which is preliminary data.</text>
</comment>
<reference evidence="2" key="1">
    <citation type="submission" date="2022-12" db="EMBL/GenBank/DDBJ databases">
        <authorList>
            <person name="Petersen C."/>
        </authorList>
    </citation>
    <scope>NUCLEOTIDE SEQUENCE</scope>
    <source>
        <strain evidence="2">IBT 17660</strain>
    </source>
</reference>
<evidence type="ECO:0000313" key="2">
    <source>
        <dbReference type="EMBL" id="KAJ5472572.1"/>
    </source>
</evidence>
<dbReference type="InterPro" id="IPR053203">
    <property type="entry name" value="Cisplatin_resist-associated"/>
</dbReference>
<reference evidence="2" key="2">
    <citation type="journal article" date="2023" name="IMA Fungus">
        <title>Comparative genomic study of the Penicillium genus elucidates a diverse pangenome and 15 lateral gene transfer events.</title>
        <authorList>
            <person name="Petersen C."/>
            <person name="Sorensen T."/>
            <person name="Nielsen M.R."/>
            <person name="Sondergaard T.E."/>
            <person name="Sorensen J.L."/>
            <person name="Fitzpatrick D.A."/>
            <person name="Frisvad J.C."/>
            <person name="Nielsen K.L."/>
        </authorList>
    </citation>
    <scope>NUCLEOTIDE SEQUENCE</scope>
    <source>
        <strain evidence="2">IBT 17660</strain>
    </source>
</reference>
<sequence>MPDKTKTESEGPMVSHGRGGKPALTPPLHNPSNDSKNQAKATSATTQPSTYVDGEIVREGPYGDQGDGAYSAGVSTSTTPTNPNPKSPRDCKPGATPTDASAQRGGAGNIGSPMVRPSSRVPHDADMIPELAVRDSTDETYHTGRGGQGNVHLDEAALKEKEEKEKKKKVAHEGLADKLKYKLLGRK</sequence>
<evidence type="ECO:0000256" key="1">
    <source>
        <dbReference type="SAM" id="MobiDB-lite"/>
    </source>
</evidence>
<feature type="region of interest" description="Disordered" evidence="1">
    <location>
        <begin position="1"/>
        <end position="124"/>
    </location>
</feature>
<keyword evidence="3" id="KW-1185">Reference proteome</keyword>
<dbReference type="PANTHER" id="PTHR34693:SF3">
    <property type="match status" value="1"/>
</dbReference>